<proteinExistence type="predicted"/>
<dbReference type="SUPFAM" id="SSF57535">
    <property type="entry name" value="Complement control module/SCR domain"/>
    <property type="match status" value="1"/>
</dbReference>
<evidence type="ECO:0000256" key="1">
    <source>
        <dbReference type="ARBA" id="ARBA00022737"/>
    </source>
</evidence>
<dbReference type="PROSITE" id="PS50825">
    <property type="entry name" value="HYR"/>
    <property type="match status" value="2"/>
</dbReference>
<accession>C3ZCU4</accession>
<evidence type="ECO:0000256" key="2">
    <source>
        <dbReference type="ARBA" id="ARBA00023157"/>
    </source>
</evidence>
<feature type="disulfide bond" evidence="3">
    <location>
        <begin position="212"/>
        <end position="239"/>
    </location>
</feature>
<protein>
    <recommendedName>
        <fullName evidence="7">Sushi domain-containing protein</fullName>
    </recommendedName>
</protein>
<evidence type="ECO:0000259" key="4">
    <source>
        <dbReference type="PROSITE" id="PS50825"/>
    </source>
</evidence>
<evidence type="ECO:0008006" key="7">
    <source>
        <dbReference type="Google" id="ProtNLM"/>
    </source>
</evidence>
<dbReference type="Gene3D" id="2.10.70.10">
    <property type="entry name" value="Complement Module, domain 1"/>
    <property type="match status" value="1"/>
</dbReference>
<dbReference type="PANTHER" id="PTHR46343:SF2">
    <property type="entry name" value="SUSHI_VON WILLEBRAND FACTOR TYPE A_EGF_PENTRAXIN DOMAIN-CONTAINING 1"/>
    <property type="match status" value="1"/>
</dbReference>
<reference evidence="6" key="1">
    <citation type="journal article" date="2008" name="Nature">
        <title>The amphioxus genome and the evolution of the chordate karyotype.</title>
        <authorList>
            <consortium name="US DOE Joint Genome Institute (JGI-PGF)"/>
            <person name="Putnam N.H."/>
            <person name="Butts T."/>
            <person name="Ferrier D.E.K."/>
            <person name="Furlong R.F."/>
            <person name="Hellsten U."/>
            <person name="Kawashima T."/>
            <person name="Robinson-Rechavi M."/>
            <person name="Shoguchi E."/>
            <person name="Terry A."/>
            <person name="Yu J.-K."/>
            <person name="Benito-Gutierrez E.L."/>
            <person name="Dubchak I."/>
            <person name="Garcia-Fernandez J."/>
            <person name="Gibson-Brown J.J."/>
            <person name="Grigoriev I.V."/>
            <person name="Horton A.C."/>
            <person name="de Jong P.J."/>
            <person name="Jurka J."/>
            <person name="Kapitonov V.V."/>
            <person name="Kohara Y."/>
            <person name="Kuroki Y."/>
            <person name="Lindquist E."/>
            <person name="Lucas S."/>
            <person name="Osoegawa K."/>
            <person name="Pennacchio L.A."/>
            <person name="Salamov A.A."/>
            <person name="Satou Y."/>
            <person name="Sauka-Spengler T."/>
            <person name="Schmutz J."/>
            <person name="Shin-I T."/>
            <person name="Toyoda A."/>
            <person name="Bronner-Fraser M."/>
            <person name="Fujiyama A."/>
            <person name="Holland L.Z."/>
            <person name="Holland P.W.H."/>
            <person name="Satoh N."/>
            <person name="Rokhsar D.S."/>
        </authorList>
    </citation>
    <scope>NUCLEOTIDE SEQUENCE [LARGE SCALE GENOMIC DNA]</scope>
    <source>
        <strain evidence="6">S238N-H82</strain>
        <tissue evidence="6">Testes</tissue>
    </source>
</reference>
<name>C3ZCU4_BRAFL</name>
<dbReference type="InterPro" id="IPR035976">
    <property type="entry name" value="Sushi/SCR/CCP_sf"/>
</dbReference>
<organism>
    <name type="scientific">Branchiostoma floridae</name>
    <name type="common">Florida lancelet</name>
    <name type="synonym">Amphioxus</name>
    <dbReference type="NCBI Taxonomy" id="7739"/>
    <lineage>
        <taxon>Eukaryota</taxon>
        <taxon>Metazoa</taxon>
        <taxon>Chordata</taxon>
        <taxon>Cephalochordata</taxon>
        <taxon>Leptocardii</taxon>
        <taxon>Amphioxiformes</taxon>
        <taxon>Branchiostomatidae</taxon>
        <taxon>Branchiostoma</taxon>
    </lineage>
</organism>
<evidence type="ECO:0000259" key="5">
    <source>
        <dbReference type="PROSITE" id="PS50923"/>
    </source>
</evidence>
<gene>
    <name evidence="6" type="ORF">BRAFLDRAFT_88159</name>
</gene>
<evidence type="ECO:0000256" key="3">
    <source>
        <dbReference type="PROSITE-ProRule" id="PRU00302"/>
    </source>
</evidence>
<sequence>MLSFEVRMTQKLVGDVTPPYFGDTCPGDMNLKNKRCENKVLLNFTVPTAVDNSGYVKVDGPETKPPIYLAGGQYTWIYTASDASNNEARCQIAIGVQDVTPPYFGDTCPGDMNLKNKRCENKVLLNFTVPTAVDNSGYVKVDGPETKPPIYLAGGQYTWIYTASDASNNEARCQIAIGVQVVKCPTIKVPHNGEVTSKSCGSLYGSEVQFVCKEGFKLMGTGIRTCGPNGEWEGGDVQCIAPVRLIGGAQFGTNPAFSPPQLLSGGLAGRSSVLTRRSFLPSSCQADQRDVVSEWVAVLH</sequence>
<dbReference type="EMBL" id="GG666610">
    <property type="protein sequence ID" value="EEN49597.1"/>
    <property type="molecule type" value="Genomic_DNA"/>
</dbReference>
<dbReference type="Pfam" id="PF00084">
    <property type="entry name" value="Sushi"/>
    <property type="match status" value="1"/>
</dbReference>
<dbReference type="PANTHER" id="PTHR46343">
    <property type="entry name" value="HYR DOMAIN-CONTAINING PROTEIN"/>
    <property type="match status" value="1"/>
</dbReference>
<feature type="domain" description="HYR" evidence="4">
    <location>
        <begin position="14"/>
        <end position="98"/>
    </location>
</feature>
<dbReference type="PROSITE" id="PS50923">
    <property type="entry name" value="SUSHI"/>
    <property type="match status" value="1"/>
</dbReference>
<feature type="domain" description="Sushi" evidence="5">
    <location>
        <begin position="182"/>
        <end position="241"/>
    </location>
</feature>
<keyword evidence="2 3" id="KW-1015">Disulfide bond</keyword>
<feature type="domain" description="HYR" evidence="4">
    <location>
        <begin position="99"/>
        <end position="181"/>
    </location>
</feature>
<dbReference type="InterPro" id="IPR000436">
    <property type="entry name" value="Sushi_SCR_CCP_dom"/>
</dbReference>
<evidence type="ECO:0000313" key="6">
    <source>
        <dbReference type="EMBL" id="EEN49597.1"/>
    </source>
</evidence>
<dbReference type="AlphaFoldDB" id="C3ZCU4"/>
<dbReference type="InterPro" id="IPR003410">
    <property type="entry name" value="HYR_dom"/>
</dbReference>
<comment type="caution">
    <text evidence="3">Lacks conserved residue(s) required for the propagation of feature annotation.</text>
</comment>
<dbReference type="SMART" id="SM00032">
    <property type="entry name" value="CCP"/>
    <property type="match status" value="1"/>
</dbReference>
<dbReference type="InterPro" id="IPR043555">
    <property type="entry name" value="SRPX-like"/>
</dbReference>
<keyword evidence="1" id="KW-0677">Repeat</keyword>
<keyword evidence="3" id="KW-0768">Sushi</keyword>
<dbReference type="InParanoid" id="C3ZCU4"/>
<dbReference type="Pfam" id="PF02494">
    <property type="entry name" value="HYR"/>
    <property type="match status" value="2"/>
</dbReference>
<dbReference type="CDD" id="cd00033">
    <property type="entry name" value="CCP"/>
    <property type="match status" value="1"/>
</dbReference>
<dbReference type="eggNOG" id="ENOG502QVU2">
    <property type="taxonomic scope" value="Eukaryota"/>
</dbReference>